<dbReference type="Proteomes" id="UP001596512">
    <property type="component" value="Unassembled WGS sequence"/>
</dbReference>
<keyword evidence="2" id="KW-0489">Methyltransferase</keyword>
<name>A0ABW2TIP8_9PSEU</name>
<dbReference type="InterPro" id="IPR013216">
    <property type="entry name" value="Methyltransf_11"/>
</dbReference>
<dbReference type="GO" id="GO:0008168">
    <property type="term" value="F:methyltransferase activity"/>
    <property type="evidence" value="ECO:0007669"/>
    <property type="project" value="UniProtKB-KW"/>
</dbReference>
<keyword evidence="2" id="KW-0808">Transferase</keyword>
<dbReference type="SUPFAM" id="SSF53335">
    <property type="entry name" value="S-adenosyl-L-methionine-dependent methyltransferases"/>
    <property type="match status" value="1"/>
</dbReference>
<dbReference type="Pfam" id="PF08241">
    <property type="entry name" value="Methyltransf_11"/>
    <property type="match status" value="1"/>
</dbReference>
<dbReference type="GO" id="GO:0032259">
    <property type="term" value="P:methylation"/>
    <property type="evidence" value="ECO:0007669"/>
    <property type="project" value="UniProtKB-KW"/>
</dbReference>
<reference evidence="3" key="1">
    <citation type="journal article" date="2019" name="Int. J. Syst. Evol. Microbiol.">
        <title>The Global Catalogue of Microorganisms (GCM) 10K type strain sequencing project: providing services to taxonomists for standard genome sequencing and annotation.</title>
        <authorList>
            <consortium name="The Broad Institute Genomics Platform"/>
            <consortium name="The Broad Institute Genome Sequencing Center for Infectious Disease"/>
            <person name="Wu L."/>
            <person name="Ma J."/>
        </authorList>
    </citation>
    <scope>NUCLEOTIDE SEQUENCE [LARGE SCALE GENOMIC DNA]</scope>
    <source>
        <strain evidence="3">JCM 17695</strain>
    </source>
</reference>
<dbReference type="Gene3D" id="3.40.50.150">
    <property type="entry name" value="Vaccinia Virus protein VP39"/>
    <property type="match status" value="1"/>
</dbReference>
<evidence type="ECO:0000313" key="2">
    <source>
        <dbReference type="EMBL" id="MFC7613627.1"/>
    </source>
</evidence>
<dbReference type="EMBL" id="JBHTEY010000004">
    <property type="protein sequence ID" value="MFC7613627.1"/>
    <property type="molecule type" value="Genomic_DNA"/>
</dbReference>
<accession>A0ABW2TIP8</accession>
<comment type="caution">
    <text evidence="2">The sequence shown here is derived from an EMBL/GenBank/DDBJ whole genome shotgun (WGS) entry which is preliminary data.</text>
</comment>
<dbReference type="CDD" id="cd02440">
    <property type="entry name" value="AdoMet_MTases"/>
    <property type="match status" value="1"/>
</dbReference>
<proteinExistence type="predicted"/>
<feature type="domain" description="Methyltransferase type 11" evidence="1">
    <location>
        <begin position="34"/>
        <end position="122"/>
    </location>
</feature>
<evidence type="ECO:0000313" key="3">
    <source>
        <dbReference type="Proteomes" id="UP001596512"/>
    </source>
</evidence>
<dbReference type="PANTHER" id="PTHR43861">
    <property type="entry name" value="TRANS-ACONITATE 2-METHYLTRANSFERASE-RELATED"/>
    <property type="match status" value="1"/>
</dbReference>
<protein>
    <submittedName>
        <fullName evidence="2">Methyltransferase domain-containing protein</fullName>
    </submittedName>
</protein>
<sequence length="235" mass="24580">MTPFCDRIESMPGMAELRARVRELLALPAGASVVDVGCGAGHALAEFVGCRAIGVDRDAEAIAAARSRLPGAEWHVGDATSLPLADGSVQGYRASRVLHLVPDPAAALAEAHRVLTPGGRVALVGPDYGTVVIDGPQDVVRAANGVAREAGAGRKLRGLLLDAGFADVRVEIHTPVYTDHAVVAESLTVLADAAVRSGHVTRPDADTWLADQADRAARDRFFTAWPLFLASATRP</sequence>
<organism evidence="2 3">
    <name type="scientific">Actinokineospora soli</name>
    <dbReference type="NCBI Taxonomy" id="1048753"/>
    <lineage>
        <taxon>Bacteria</taxon>
        <taxon>Bacillati</taxon>
        <taxon>Actinomycetota</taxon>
        <taxon>Actinomycetes</taxon>
        <taxon>Pseudonocardiales</taxon>
        <taxon>Pseudonocardiaceae</taxon>
        <taxon>Actinokineospora</taxon>
    </lineage>
</organism>
<keyword evidence="3" id="KW-1185">Reference proteome</keyword>
<evidence type="ECO:0000259" key="1">
    <source>
        <dbReference type="Pfam" id="PF08241"/>
    </source>
</evidence>
<gene>
    <name evidence="2" type="ORF">ACFQV2_08470</name>
</gene>
<dbReference type="InterPro" id="IPR029063">
    <property type="entry name" value="SAM-dependent_MTases_sf"/>
</dbReference>